<keyword evidence="2" id="KW-1185">Reference proteome</keyword>
<organism evidence="1 2">
    <name type="scientific">Clostridium gasigenes</name>
    <dbReference type="NCBI Taxonomy" id="94869"/>
    <lineage>
        <taxon>Bacteria</taxon>
        <taxon>Bacillati</taxon>
        <taxon>Bacillota</taxon>
        <taxon>Clostridia</taxon>
        <taxon>Eubacteriales</taxon>
        <taxon>Clostridiaceae</taxon>
        <taxon>Clostridium</taxon>
    </lineage>
</organism>
<name>A0A1H0UZ87_9CLOT</name>
<protein>
    <submittedName>
        <fullName evidence="1">Uncharacterized protein</fullName>
    </submittedName>
</protein>
<proteinExistence type="predicted"/>
<dbReference type="AlphaFoldDB" id="A0A1H0UZ87"/>
<accession>A0A1H0UZ87</accession>
<gene>
    <name evidence="1" type="ORF">SAMN04488529_11355</name>
</gene>
<dbReference type="Proteomes" id="UP000198597">
    <property type="component" value="Unassembled WGS sequence"/>
</dbReference>
<evidence type="ECO:0000313" key="2">
    <source>
        <dbReference type="Proteomes" id="UP000198597"/>
    </source>
</evidence>
<reference evidence="1 2" key="1">
    <citation type="submission" date="2016-10" db="EMBL/GenBank/DDBJ databases">
        <authorList>
            <person name="de Groot N.N."/>
        </authorList>
    </citation>
    <scope>NUCLEOTIDE SEQUENCE [LARGE SCALE GENOMIC DNA]</scope>
    <source>
        <strain evidence="1 2">DSM 12272</strain>
    </source>
</reference>
<dbReference type="OrthoDB" id="1905552at2"/>
<dbReference type="RefSeq" id="WP_089971957.1">
    <property type="nucleotide sequence ID" value="NZ_FNJM01000013.1"/>
</dbReference>
<sequence>MNQIMKDFFGSSSIPKNPDTERVIEFLTQPESVNQMIAMSKVGLPALTGVVKELEDLFGDCEEFPLNHDAADANAPNRRNIGWMVRFVMRAYGYTPISKGFPDANDSIERTRIGKFSGSKYFGTAAVYAKTISNPDYTIVVTSV</sequence>
<evidence type="ECO:0000313" key="1">
    <source>
        <dbReference type="EMBL" id="SDP71424.1"/>
    </source>
</evidence>
<dbReference type="EMBL" id="FNJM01000013">
    <property type="protein sequence ID" value="SDP71424.1"/>
    <property type="molecule type" value="Genomic_DNA"/>
</dbReference>